<dbReference type="GO" id="GO:0000976">
    <property type="term" value="F:transcription cis-regulatory region binding"/>
    <property type="evidence" value="ECO:0007669"/>
    <property type="project" value="TreeGrafter"/>
</dbReference>
<dbReference type="InterPro" id="IPR036388">
    <property type="entry name" value="WH-like_DNA-bd_sf"/>
</dbReference>
<dbReference type="EMBL" id="CP101527">
    <property type="protein sequence ID" value="UZW73983.1"/>
    <property type="molecule type" value="Genomic_DNA"/>
</dbReference>
<dbReference type="InterPro" id="IPR036390">
    <property type="entry name" value="WH_DNA-bd_sf"/>
</dbReference>
<proteinExistence type="inferred from homology"/>
<organism evidence="6 7">
    <name type="scientific">Alkalimarinus sediminis</name>
    <dbReference type="NCBI Taxonomy" id="1632866"/>
    <lineage>
        <taxon>Bacteria</taxon>
        <taxon>Pseudomonadati</taxon>
        <taxon>Pseudomonadota</taxon>
        <taxon>Gammaproteobacteria</taxon>
        <taxon>Alteromonadales</taxon>
        <taxon>Alteromonadaceae</taxon>
        <taxon>Alkalimarinus</taxon>
    </lineage>
</organism>
<dbReference type="KEGG" id="asem:NNL22_13215"/>
<dbReference type="Proteomes" id="UP001164472">
    <property type="component" value="Chromosome"/>
</dbReference>
<evidence type="ECO:0000256" key="1">
    <source>
        <dbReference type="ARBA" id="ARBA00009437"/>
    </source>
</evidence>
<dbReference type="SUPFAM" id="SSF46785">
    <property type="entry name" value="Winged helix' DNA-binding domain"/>
    <property type="match status" value="1"/>
</dbReference>
<dbReference type="Pfam" id="PF00126">
    <property type="entry name" value="HTH_1"/>
    <property type="match status" value="1"/>
</dbReference>
<keyword evidence="4" id="KW-0804">Transcription</keyword>
<dbReference type="PANTHER" id="PTHR30126">
    <property type="entry name" value="HTH-TYPE TRANSCRIPTIONAL REGULATOR"/>
    <property type="match status" value="1"/>
</dbReference>
<dbReference type="RefSeq" id="WP_251811444.1">
    <property type="nucleotide sequence ID" value="NZ_CP101527.1"/>
</dbReference>
<protein>
    <submittedName>
        <fullName evidence="6">HTH-type transcriptional activator IlvY</fullName>
    </submittedName>
</protein>
<name>A0A9E8HJT3_9ALTE</name>
<dbReference type="InterPro" id="IPR037404">
    <property type="entry name" value="IlvY_PBP2"/>
</dbReference>
<dbReference type="GO" id="GO:0003700">
    <property type="term" value="F:DNA-binding transcription factor activity"/>
    <property type="evidence" value="ECO:0007669"/>
    <property type="project" value="InterPro"/>
</dbReference>
<evidence type="ECO:0000313" key="6">
    <source>
        <dbReference type="EMBL" id="UZW73983.1"/>
    </source>
</evidence>
<dbReference type="NCBIfam" id="NF008722">
    <property type="entry name" value="PRK11716.1"/>
    <property type="match status" value="1"/>
</dbReference>
<evidence type="ECO:0000256" key="2">
    <source>
        <dbReference type="ARBA" id="ARBA00023015"/>
    </source>
</evidence>
<keyword evidence="7" id="KW-1185">Reference proteome</keyword>
<keyword evidence="2" id="KW-0805">Transcription regulation</keyword>
<gene>
    <name evidence="6" type="primary">ilvY</name>
    <name evidence="6" type="ORF">NNL22_13215</name>
</gene>
<comment type="similarity">
    <text evidence="1">Belongs to the LysR transcriptional regulatory family.</text>
</comment>
<dbReference type="FunFam" id="1.10.10.10:FF:000001">
    <property type="entry name" value="LysR family transcriptional regulator"/>
    <property type="match status" value="1"/>
</dbReference>
<dbReference type="AlphaFoldDB" id="A0A9E8HJT3"/>
<dbReference type="InterPro" id="IPR005119">
    <property type="entry name" value="LysR_subst-bd"/>
</dbReference>
<accession>A0A9E8HJT3</accession>
<sequence length="309" mass="34176">MQLSGWSRYNGSMNIRSLKHFLALADDLHFGRASTACNISISALSRNIRQLEEDLGVVLFNRDNRTVVLTTEGQKFQQYAREAISEWNLIRNDLVSSDDQLHGQVSMYCSVTASYSILFDLLNRFRQTNPGIEIKLHTGDPEHAISRIIAGEEDITIAAHPPTLPRGLAFKPITVSPLLFIAPTEQSDPDVPLTTPSSPEEWATVPMILSEGGIARNRIDTWFRKMDVNPRIYAQVAGNEAIVSMVSLGLGIGVVPKIVLDNSPLVDRIKTLDVKPELEPYDVGLFTLKKSLKNPLVNAFWSLVGGGVI</sequence>
<evidence type="ECO:0000313" key="7">
    <source>
        <dbReference type="Proteomes" id="UP001164472"/>
    </source>
</evidence>
<evidence type="ECO:0000259" key="5">
    <source>
        <dbReference type="PROSITE" id="PS50931"/>
    </source>
</evidence>
<keyword evidence="3" id="KW-0238">DNA-binding</keyword>
<evidence type="ECO:0000256" key="3">
    <source>
        <dbReference type="ARBA" id="ARBA00023125"/>
    </source>
</evidence>
<dbReference type="SUPFAM" id="SSF53850">
    <property type="entry name" value="Periplasmic binding protein-like II"/>
    <property type="match status" value="1"/>
</dbReference>
<dbReference type="Gene3D" id="3.40.190.10">
    <property type="entry name" value="Periplasmic binding protein-like II"/>
    <property type="match status" value="2"/>
</dbReference>
<evidence type="ECO:0000256" key="4">
    <source>
        <dbReference type="ARBA" id="ARBA00023163"/>
    </source>
</evidence>
<dbReference type="PANTHER" id="PTHR30126:SF81">
    <property type="entry name" value="HTH-TYPE TRANSCRIPTIONAL REGULATOR ILVY"/>
    <property type="match status" value="1"/>
</dbReference>
<dbReference type="CDD" id="cd08430">
    <property type="entry name" value="PBP2_IlvY"/>
    <property type="match status" value="1"/>
</dbReference>
<dbReference type="PROSITE" id="PS50931">
    <property type="entry name" value="HTH_LYSR"/>
    <property type="match status" value="1"/>
</dbReference>
<reference evidence="6" key="1">
    <citation type="submission" date="2022-07" db="EMBL/GenBank/DDBJ databases">
        <title>Alkalimarinus sp. nov., isolated from gut of a Alitta virens.</title>
        <authorList>
            <person name="Yang A.I."/>
            <person name="Shin N.-R."/>
        </authorList>
    </citation>
    <scope>NUCLEOTIDE SEQUENCE</scope>
    <source>
        <strain evidence="6">FA028</strain>
    </source>
</reference>
<dbReference type="Gene3D" id="1.10.10.10">
    <property type="entry name" value="Winged helix-like DNA-binding domain superfamily/Winged helix DNA-binding domain"/>
    <property type="match status" value="1"/>
</dbReference>
<feature type="domain" description="HTH lysR-type" evidence="5">
    <location>
        <begin position="13"/>
        <end position="70"/>
    </location>
</feature>
<dbReference type="Pfam" id="PF03466">
    <property type="entry name" value="LysR_substrate"/>
    <property type="match status" value="1"/>
</dbReference>
<dbReference type="InterPro" id="IPR000847">
    <property type="entry name" value="LysR_HTH_N"/>
</dbReference>